<dbReference type="AlphaFoldDB" id="A0A2W5XSK1"/>
<accession>A0A2W5XSK1</accession>
<name>A0A2W5XSK1_9MICO</name>
<dbReference type="Proteomes" id="UP000248783">
    <property type="component" value="Unassembled WGS sequence"/>
</dbReference>
<dbReference type="SUPFAM" id="SSF48371">
    <property type="entry name" value="ARM repeat"/>
    <property type="match status" value="1"/>
</dbReference>
<dbReference type="PANTHER" id="PTHR34070">
    <property type="entry name" value="ARMADILLO-TYPE FOLD"/>
    <property type="match status" value="1"/>
</dbReference>
<protein>
    <submittedName>
        <fullName evidence="1">DNA alkylation repair protein</fullName>
    </submittedName>
</protein>
<evidence type="ECO:0000313" key="2">
    <source>
        <dbReference type="Proteomes" id="UP000248783"/>
    </source>
</evidence>
<dbReference type="EMBL" id="QKWH01000007">
    <property type="protein sequence ID" value="PZR52838.1"/>
    <property type="molecule type" value="Genomic_DNA"/>
</dbReference>
<dbReference type="CDD" id="cd06561">
    <property type="entry name" value="AlkD_like"/>
    <property type="match status" value="1"/>
</dbReference>
<reference evidence="1 2" key="1">
    <citation type="submission" date="2018-06" db="EMBL/GenBank/DDBJ databases">
        <title>Whole genome sequencing of a novel hydrocarbon degrading bacterial strain, PW21 isolated from oil contaminated produced water sample.</title>
        <authorList>
            <person name="Nagkirti P."/>
            <person name="Shaikh A."/>
            <person name="Gowdaman V."/>
            <person name="Engineer A.E."/>
            <person name="Dagar S."/>
            <person name="Dhakephalkar P.K."/>
        </authorList>
    </citation>
    <scope>NUCLEOTIDE SEQUENCE [LARGE SCALE GENOMIC DNA]</scope>
    <source>
        <strain evidence="1 2">PW21</strain>
    </source>
</reference>
<dbReference type="Pfam" id="PF08713">
    <property type="entry name" value="DNA_alkylation"/>
    <property type="match status" value="1"/>
</dbReference>
<dbReference type="PANTHER" id="PTHR34070:SF1">
    <property type="entry name" value="DNA ALKYLATION REPAIR PROTEIN"/>
    <property type="match status" value="1"/>
</dbReference>
<proteinExistence type="predicted"/>
<dbReference type="InterPro" id="IPR016024">
    <property type="entry name" value="ARM-type_fold"/>
</dbReference>
<dbReference type="InterPro" id="IPR014825">
    <property type="entry name" value="DNA_alkylation"/>
</dbReference>
<keyword evidence="2" id="KW-1185">Reference proteome</keyword>
<sequence>MTSPPPRPGRNPAASATGPLLTAAELARAVDAAADPEVAASSRRFFQTGPGQYAEGDRFAGVRVPVLRALAREAAAMPLGEASRLLTSEVHEHRLAALLVMVDGFSRASRARTRDEAVRDELHDRYLDAVRAGHVDGWDLVDTSAPTLVGAWLLGPPAHDLAPVLDPLTASPNLWQRRVAMLATFAFTRAGDPGPALTYAHRLLDDREPLLHKAVGWMLREVGKRADAAALADFLERHAHAMPRTALGYATEHLDPGERARLRAL</sequence>
<organism evidence="1 2">
    <name type="scientific">Xylanimonas oleitrophica</name>
    <dbReference type="NCBI Taxonomy" id="2607479"/>
    <lineage>
        <taxon>Bacteria</taxon>
        <taxon>Bacillati</taxon>
        <taxon>Actinomycetota</taxon>
        <taxon>Actinomycetes</taxon>
        <taxon>Micrococcales</taxon>
        <taxon>Promicromonosporaceae</taxon>
        <taxon>Xylanimonas</taxon>
    </lineage>
</organism>
<gene>
    <name evidence="1" type="ORF">DNL40_10615</name>
</gene>
<evidence type="ECO:0000313" key="1">
    <source>
        <dbReference type="EMBL" id="PZR52838.1"/>
    </source>
</evidence>
<comment type="caution">
    <text evidence="1">The sequence shown here is derived from an EMBL/GenBank/DDBJ whole genome shotgun (WGS) entry which is preliminary data.</text>
</comment>
<dbReference type="Gene3D" id="1.25.10.90">
    <property type="match status" value="1"/>
</dbReference>